<comment type="caution">
    <text evidence="2">The sequence shown here is derived from an EMBL/GenBank/DDBJ whole genome shotgun (WGS) entry which is preliminary data.</text>
</comment>
<dbReference type="Proteomes" id="UP000019243">
    <property type="component" value="Unassembled WGS sequence"/>
</dbReference>
<dbReference type="OrthoDB" id="9812818at2"/>
<dbReference type="EMBL" id="AODH01000009">
    <property type="protein sequence ID" value="EUJ41761.1"/>
    <property type="molecule type" value="Genomic_DNA"/>
</dbReference>
<dbReference type="RefSeq" id="WP_035313374.1">
    <property type="nucleotide sequence ID" value="NZ_AODH01000009.1"/>
</dbReference>
<proteinExistence type="inferred from homology"/>
<protein>
    <recommendedName>
        <fullName evidence="1">UPF0637 protein BCAMP_02740</fullName>
    </recommendedName>
</protein>
<evidence type="ECO:0000313" key="3">
    <source>
        <dbReference type="Proteomes" id="UP000019243"/>
    </source>
</evidence>
<dbReference type="InterPro" id="IPR009403">
    <property type="entry name" value="UPF0637"/>
</dbReference>
<dbReference type="PATRIC" id="fig|1265861.3.peg.534"/>
<dbReference type="InterPro" id="IPR053707">
    <property type="entry name" value="UPF0637_domain_sf"/>
</dbReference>
<dbReference type="HAMAP" id="MF_01851">
    <property type="entry name" value="UPF0637"/>
    <property type="match status" value="1"/>
</dbReference>
<dbReference type="Gene3D" id="3.30.930.20">
    <property type="entry name" value="Protein of unknown function DUF1054"/>
    <property type="match status" value="1"/>
</dbReference>
<accession>W7D1A3</accession>
<organism evidence="2 3">
    <name type="scientific">Brochothrix campestris FSL F6-1037</name>
    <dbReference type="NCBI Taxonomy" id="1265861"/>
    <lineage>
        <taxon>Bacteria</taxon>
        <taxon>Bacillati</taxon>
        <taxon>Bacillota</taxon>
        <taxon>Bacilli</taxon>
        <taxon>Bacillales</taxon>
        <taxon>Listeriaceae</taxon>
        <taxon>Brochothrix</taxon>
    </lineage>
</organism>
<keyword evidence="3" id="KW-1185">Reference proteome</keyword>
<gene>
    <name evidence="2" type="ORF">BCAMP_02740</name>
</gene>
<dbReference type="STRING" id="1265861.BCAMP_02740"/>
<evidence type="ECO:0000313" key="2">
    <source>
        <dbReference type="EMBL" id="EUJ41761.1"/>
    </source>
</evidence>
<dbReference type="SUPFAM" id="SSF142913">
    <property type="entry name" value="YktB/PF0168-like"/>
    <property type="match status" value="1"/>
</dbReference>
<dbReference type="PIRSF" id="PIRSF021332">
    <property type="entry name" value="DUF1054"/>
    <property type="match status" value="1"/>
</dbReference>
<reference evidence="2 3" key="1">
    <citation type="submission" date="2012-12" db="EMBL/GenBank/DDBJ databases">
        <title>Novel taxa of Listeriaceae from agricultural environments in the United States.</title>
        <authorList>
            <person name="den Bakker H.C."/>
            <person name="Allred A."/>
            <person name="Warchocki S."/>
            <person name="Wright E.M."/>
            <person name="Burrell A."/>
            <person name="Nightingale K.K."/>
            <person name="Kephart D."/>
            <person name="Wiedmann M."/>
        </authorList>
    </citation>
    <scope>NUCLEOTIDE SEQUENCE [LARGE SCALE GENOMIC DNA]</scope>
    <source>
        <strain evidence="2 3">FSL F6-1037</strain>
    </source>
</reference>
<dbReference type="Pfam" id="PF06335">
    <property type="entry name" value="DUF1054"/>
    <property type="match status" value="1"/>
</dbReference>
<dbReference type="AlphaFoldDB" id="W7D1A3"/>
<sequence length="205" mass="23447">MTFNGFLSDDFTQMTSPTLEGRMHFLRETIQPKFYELGGSLTDFLSVSLGNEMYLHVAKHLRRSVNPPDSTWLGICHSKRGYKKHPHFQVGIWKDYIFLYLSYIYETENRTAISDAFLENNELFAALPADFVISPDHTENRYLPLTEANLAATLTRFKTVKKGEFLVGKVLLKDNPLLADPVALEKEIEATFTAMLPLYKLSMSI</sequence>
<evidence type="ECO:0000256" key="1">
    <source>
        <dbReference type="HAMAP-Rule" id="MF_01851"/>
    </source>
</evidence>
<comment type="similarity">
    <text evidence="1">Belongs to the UPF0637 family.</text>
</comment>
<name>W7D1A3_9LIST</name>